<dbReference type="Gene3D" id="3.40.50.300">
    <property type="entry name" value="P-loop containing nucleotide triphosphate hydrolases"/>
    <property type="match status" value="1"/>
</dbReference>
<evidence type="ECO:0000256" key="8">
    <source>
        <dbReference type="ARBA" id="ARBA00022840"/>
    </source>
</evidence>
<dbReference type="Pfam" id="PF00005">
    <property type="entry name" value="ABC_tran"/>
    <property type="match status" value="1"/>
</dbReference>
<gene>
    <name evidence="17" type="ORF">FPZ42_17055</name>
</gene>
<dbReference type="CDD" id="cd02418">
    <property type="entry name" value="Peptidase_C39B"/>
    <property type="match status" value="1"/>
</dbReference>
<dbReference type="RefSeq" id="WP_146273073.1">
    <property type="nucleotide sequence ID" value="NZ_VOEI01000007.1"/>
</dbReference>
<proteinExistence type="predicted"/>
<keyword evidence="6" id="KW-0547">Nucleotide-binding</keyword>
<keyword evidence="18" id="KW-1185">Reference proteome</keyword>
<feature type="transmembrane region" description="Helical" evidence="13">
    <location>
        <begin position="238"/>
        <end position="256"/>
    </location>
</feature>
<feature type="transmembrane region" description="Helical" evidence="13">
    <location>
        <begin position="459"/>
        <end position="478"/>
    </location>
</feature>
<organism evidence="17 18">
    <name type="scientific">Mucilaginibacter achroorhodeus</name>
    <dbReference type="NCBI Taxonomy" id="2599294"/>
    <lineage>
        <taxon>Bacteria</taxon>
        <taxon>Pseudomonadati</taxon>
        <taxon>Bacteroidota</taxon>
        <taxon>Sphingobacteriia</taxon>
        <taxon>Sphingobacteriales</taxon>
        <taxon>Sphingobacteriaceae</taxon>
        <taxon>Mucilaginibacter</taxon>
    </lineage>
</organism>
<comment type="subcellular location">
    <subcellularLocation>
        <location evidence="1">Cell membrane</location>
        <topology evidence="1">Multi-pass membrane protein</topology>
    </subcellularLocation>
</comment>
<dbReference type="InterPro" id="IPR003593">
    <property type="entry name" value="AAA+_ATPase"/>
</dbReference>
<reference evidence="17 18" key="1">
    <citation type="submission" date="2019-07" db="EMBL/GenBank/DDBJ databases">
        <authorList>
            <person name="Kim J."/>
        </authorList>
    </citation>
    <scope>NUCLEOTIDE SEQUENCE [LARGE SCALE GENOMIC DNA]</scope>
    <source>
        <strain evidence="17 18">MJ1a</strain>
    </source>
</reference>
<dbReference type="NCBIfam" id="TIGR01193">
    <property type="entry name" value="bacteriocin_ABC"/>
    <property type="match status" value="1"/>
</dbReference>
<dbReference type="InterPro" id="IPR027417">
    <property type="entry name" value="P-loop_NTPase"/>
</dbReference>
<feature type="region of interest" description="Disordered" evidence="12">
    <location>
        <begin position="761"/>
        <end position="780"/>
    </location>
</feature>
<feature type="domain" description="ABC transporter" evidence="14">
    <location>
        <begin position="517"/>
        <end position="752"/>
    </location>
</feature>
<dbReference type="PROSITE" id="PS50893">
    <property type="entry name" value="ABC_TRANSPORTER_2"/>
    <property type="match status" value="1"/>
</dbReference>
<feature type="transmembrane region" description="Helical" evidence="13">
    <location>
        <begin position="423"/>
        <end position="447"/>
    </location>
</feature>
<dbReference type="PROSITE" id="PS50929">
    <property type="entry name" value="ABC_TM1F"/>
    <property type="match status" value="1"/>
</dbReference>
<keyword evidence="2" id="KW-0813">Transport</keyword>
<evidence type="ECO:0000259" key="16">
    <source>
        <dbReference type="PROSITE" id="PS50990"/>
    </source>
</evidence>
<dbReference type="PROSITE" id="PS00211">
    <property type="entry name" value="ABC_TRANSPORTER_1"/>
    <property type="match status" value="1"/>
</dbReference>
<evidence type="ECO:0000313" key="18">
    <source>
        <dbReference type="Proteomes" id="UP000318010"/>
    </source>
</evidence>
<dbReference type="PROSITE" id="PS50990">
    <property type="entry name" value="PEPTIDASE_C39"/>
    <property type="match status" value="1"/>
</dbReference>
<dbReference type="GO" id="GO:0016887">
    <property type="term" value="F:ATP hydrolysis activity"/>
    <property type="evidence" value="ECO:0007669"/>
    <property type="project" value="InterPro"/>
</dbReference>
<keyword evidence="3" id="KW-1003">Cell membrane</keyword>
<evidence type="ECO:0000256" key="11">
    <source>
        <dbReference type="ARBA" id="ARBA00023136"/>
    </source>
</evidence>
<protein>
    <submittedName>
        <fullName evidence="17">Peptidase domain-containing ABC transporter</fullName>
    </submittedName>
</protein>
<evidence type="ECO:0000256" key="4">
    <source>
        <dbReference type="ARBA" id="ARBA00022670"/>
    </source>
</evidence>
<dbReference type="GO" id="GO:0008234">
    <property type="term" value="F:cysteine-type peptidase activity"/>
    <property type="evidence" value="ECO:0007669"/>
    <property type="project" value="InterPro"/>
</dbReference>
<dbReference type="InterPro" id="IPR005897">
    <property type="entry name" value="Pept_C39_ABC_bacteriocin"/>
</dbReference>
<dbReference type="Proteomes" id="UP000318010">
    <property type="component" value="Unassembled WGS sequence"/>
</dbReference>
<dbReference type="FunFam" id="3.40.50.300:FF:000218">
    <property type="entry name" value="Multidrug ABC transporter ATP-binding protein"/>
    <property type="match status" value="1"/>
</dbReference>
<dbReference type="InterPro" id="IPR003439">
    <property type="entry name" value="ABC_transporter-like_ATP-bd"/>
</dbReference>
<dbReference type="EMBL" id="VOEI01000007">
    <property type="protein sequence ID" value="TWR24195.1"/>
    <property type="molecule type" value="Genomic_DNA"/>
</dbReference>
<feature type="transmembrane region" description="Helical" evidence="13">
    <location>
        <begin position="341"/>
        <end position="359"/>
    </location>
</feature>
<keyword evidence="11 13" id="KW-0472">Membrane</keyword>
<keyword evidence="10 13" id="KW-1133">Transmembrane helix</keyword>
<dbReference type="Gene3D" id="1.20.1560.10">
    <property type="entry name" value="ABC transporter type 1, transmembrane domain"/>
    <property type="match status" value="1"/>
</dbReference>
<dbReference type="InterPro" id="IPR017871">
    <property type="entry name" value="ABC_transporter-like_CS"/>
</dbReference>
<feature type="transmembrane region" description="Helical" evidence="13">
    <location>
        <begin position="200"/>
        <end position="223"/>
    </location>
</feature>
<evidence type="ECO:0000256" key="1">
    <source>
        <dbReference type="ARBA" id="ARBA00004651"/>
    </source>
</evidence>
<dbReference type="InterPro" id="IPR036640">
    <property type="entry name" value="ABC1_TM_sf"/>
</dbReference>
<evidence type="ECO:0000256" key="13">
    <source>
        <dbReference type="SAM" id="Phobius"/>
    </source>
</evidence>
<evidence type="ECO:0000259" key="15">
    <source>
        <dbReference type="PROSITE" id="PS50929"/>
    </source>
</evidence>
<evidence type="ECO:0000256" key="3">
    <source>
        <dbReference type="ARBA" id="ARBA00022475"/>
    </source>
</evidence>
<accession>A0A563TXX3</accession>
<dbReference type="Pfam" id="PF03412">
    <property type="entry name" value="Peptidase_C39"/>
    <property type="match status" value="1"/>
</dbReference>
<dbReference type="InterPro" id="IPR039421">
    <property type="entry name" value="Type_1_exporter"/>
</dbReference>
<dbReference type="GO" id="GO:0005886">
    <property type="term" value="C:plasma membrane"/>
    <property type="evidence" value="ECO:0007669"/>
    <property type="project" value="UniProtKB-SubCell"/>
</dbReference>
<comment type="caution">
    <text evidence="17">The sequence shown here is derived from an EMBL/GenBank/DDBJ whole genome shotgun (WGS) entry which is preliminary data.</text>
</comment>
<dbReference type="OrthoDB" id="9760358at2"/>
<dbReference type="Pfam" id="PF00664">
    <property type="entry name" value="ABC_membrane"/>
    <property type="match status" value="1"/>
</dbReference>
<evidence type="ECO:0000256" key="7">
    <source>
        <dbReference type="ARBA" id="ARBA00022801"/>
    </source>
</evidence>
<evidence type="ECO:0000256" key="5">
    <source>
        <dbReference type="ARBA" id="ARBA00022692"/>
    </source>
</evidence>
<dbReference type="InterPro" id="IPR011527">
    <property type="entry name" value="ABC1_TM_dom"/>
</dbReference>
<feature type="transmembrane region" description="Helical" evidence="13">
    <location>
        <begin position="312"/>
        <end position="335"/>
    </location>
</feature>
<dbReference type="CDD" id="cd18570">
    <property type="entry name" value="ABC_6TM_PCAT1_LagD_like"/>
    <property type="match status" value="1"/>
</dbReference>
<keyword evidence="9" id="KW-1278">Translocase</keyword>
<evidence type="ECO:0000256" key="12">
    <source>
        <dbReference type="SAM" id="MobiDB-lite"/>
    </source>
</evidence>
<keyword evidence="4" id="KW-0645">Protease</keyword>
<dbReference type="SMART" id="SM00382">
    <property type="entry name" value="AAA"/>
    <property type="match status" value="1"/>
</dbReference>
<keyword evidence="8" id="KW-0067">ATP-binding</keyword>
<dbReference type="SUPFAM" id="SSF52540">
    <property type="entry name" value="P-loop containing nucleoside triphosphate hydrolases"/>
    <property type="match status" value="1"/>
</dbReference>
<evidence type="ECO:0000256" key="2">
    <source>
        <dbReference type="ARBA" id="ARBA00022448"/>
    </source>
</evidence>
<sequence>MANFDHFIEKVEAVYQKIGKRLSNIWLFKNWQSASNDKQLRKRIQVKQHDIMDCGAACLASVAAYYKLDMPIARIRQLASTDKKGTNVLGLIEAADKMGFSAKGVKGSFENLFEIPVPTIAHVLLPNQLQHYVVIYGITDSFIEVMDPGDGVLYKLTHDNFKSVWTGVLVLIAPNEKFIAGDRNISVEKRFWYLLKPHKAMLLQVLLGAVVYTLLGLSTSIFLQKIVDNVLPEDNRNLLNLMGVVMVVIVFLQVFINHARTLITLKTGQQIDARLILGYYKHLLKLPQQFFDSMRVGEIISRINDAVKIRSFINEVLVMFAVNVFILIFSFALMFTYYWKLALIMLAIVPLFALIYKLSDRLNRTTQRKLMEDSADLQTQLVESVNAIPTIKRFGLEDYANFKTETRFINMLKTVFRSANNSLWVGNFSSFVSTIFTVILLWAGSAFVLDKIITAGELLSFYAIIGYFMGPVASLIGMNKTLQDARIAADRLFEIMDLEQEPATNRTEITADMVGDVTFKNVHFRYGTRNTIFEGLNLNIPKGKITAVVGESGSGKTTLLSLMQNIYPLLSGSIFIGDFDIQYITNESLRRLVGVVPQDVHLFAGNVTENIAVGSVEPDMKRVLEICSQLEITDFIEQLPNGFNTFLGENGTNLSGGQRQRIAIARALYRDPEILILDEATSSLDSESESHVQNAVALLRERQKTIIVIAHRLSTIMNADKIIVLQKGKLAEEGEHKTLMQAQGAYHQMWKKQFPSETLLTGTPVKKHATTKRKTDQTKA</sequence>
<feature type="domain" description="Peptidase C39" evidence="16">
    <location>
        <begin position="48"/>
        <end position="172"/>
    </location>
</feature>
<keyword evidence="5 13" id="KW-0812">Transmembrane</keyword>
<dbReference type="AlphaFoldDB" id="A0A563TXX3"/>
<dbReference type="SUPFAM" id="SSF90123">
    <property type="entry name" value="ABC transporter transmembrane region"/>
    <property type="match status" value="1"/>
</dbReference>
<name>A0A563TXX3_9SPHI</name>
<keyword evidence="7" id="KW-0378">Hydrolase</keyword>
<evidence type="ECO:0000259" key="14">
    <source>
        <dbReference type="PROSITE" id="PS50893"/>
    </source>
</evidence>
<dbReference type="Gene3D" id="3.90.70.10">
    <property type="entry name" value="Cysteine proteinases"/>
    <property type="match status" value="1"/>
</dbReference>
<dbReference type="PANTHER" id="PTHR43394:SF1">
    <property type="entry name" value="ATP-BINDING CASSETTE SUB-FAMILY B MEMBER 10, MITOCHONDRIAL"/>
    <property type="match status" value="1"/>
</dbReference>
<evidence type="ECO:0000256" key="10">
    <source>
        <dbReference type="ARBA" id="ARBA00022989"/>
    </source>
</evidence>
<dbReference type="GO" id="GO:0006508">
    <property type="term" value="P:proteolysis"/>
    <property type="evidence" value="ECO:0007669"/>
    <property type="project" value="UniProtKB-KW"/>
</dbReference>
<dbReference type="InterPro" id="IPR005074">
    <property type="entry name" value="Peptidase_C39"/>
</dbReference>
<dbReference type="GO" id="GO:0043214">
    <property type="term" value="F:ABC-type bacteriocin transporter activity"/>
    <property type="evidence" value="ECO:0007669"/>
    <property type="project" value="InterPro"/>
</dbReference>
<dbReference type="PANTHER" id="PTHR43394">
    <property type="entry name" value="ATP-DEPENDENT PERMEASE MDL1, MITOCHONDRIAL"/>
    <property type="match status" value="1"/>
</dbReference>
<evidence type="ECO:0000313" key="17">
    <source>
        <dbReference type="EMBL" id="TWR24195.1"/>
    </source>
</evidence>
<evidence type="ECO:0000256" key="6">
    <source>
        <dbReference type="ARBA" id="ARBA00022741"/>
    </source>
</evidence>
<evidence type="ECO:0000256" key="9">
    <source>
        <dbReference type="ARBA" id="ARBA00022967"/>
    </source>
</evidence>
<feature type="domain" description="ABC transmembrane type-1" evidence="15">
    <location>
        <begin position="205"/>
        <end position="484"/>
    </location>
</feature>
<dbReference type="GO" id="GO:0015421">
    <property type="term" value="F:ABC-type oligopeptide transporter activity"/>
    <property type="evidence" value="ECO:0007669"/>
    <property type="project" value="TreeGrafter"/>
</dbReference>
<dbReference type="GO" id="GO:0005524">
    <property type="term" value="F:ATP binding"/>
    <property type="evidence" value="ECO:0007669"/>
    <property type="project" value="UniProtKB-KW"/>
</dbReference>